<dbReference type="EMBL" id="PNIX01000336">
    <property type="protein sequence ID" value="PMP81221.1"/>
    <property type="molecule type" value="Genomic_DNA"/>
</dbReference>
<evidence type="ECO:0000313" key="2">
    <source>
        <dbReference type="Proteomes" id="UP000236910"/>
    </source>
</evidence>
<accession>A0A2J6X4G9</accession>
<evidence type="ECO:0008006" key="3">
    <source>
        <dbReference type="Google" id="ProtNLM"/>
    </source>
</evidence>
<evidence type="ECO:0000313" key="1">
    <source>
        <dbReference type="EMBL" id="PMP81221.1"/>
    </source>
</evidence>
<reference evidence="1 2" key="1">
    <citation type="submission" date="2018-01" db="EMBL/GenBank/DDBJ databases">
        <title>Metagenomic assembled genomes from two thermal pools in the Uzon Caldera, Kamchatka, Russia.</title>
        <authorList>
            <person name="Wilkins L."/>
            <person name="Ettinger C."/>
        </authorList>
    </citation>
    <scope>NUCLEOTIDE SEQUENCE [LARGE SCALE GENOMIC DNA]</scope>
    <source>
        <strain evidence="1">ARK-10</strain>
    </source>
</reference>
<dbReference type="SUPFAM" id="SSF54913">
    <property type="entry name" value="GlnB-like"/>
    <property type="match status" value="1"/>
</dbReference>
<gene>
    <name evidence="1" type="ORF">C0175_05835</name>
</gene>
<proteinExistence type="predicted"/>
<dbReference type="AlphaFoldDB" id="A0A2J6X4G9"/>
<organism evidence="1 2">
    <name type="scientific">Caldisericum exile</name>
    <dbReference type="NCBI Taxonomy" id="693075"/>
    <lineage>
        <taxon>Bacteria</taxon>
        <taxon>Pseudomonadati</taxon>
        <taxon>Caldisericota/Cryosericota group</taxon>
        <taxon>Caldisericota</taxon>
        <taxon>Caldisericia</taxon>
        <taxon>Caldisericales</taxon>
        <taxon>Caldisericaceae</taxon>
        <taxon>Caldisericum</taxon>
    </lineage>
</organism>
<dbReference type="Proteomes" id="UP000236910">
    <property type="component" value="Unassembled WGS sequence"/>
</dbReference>
<comment type="caution">
    <text evidence="1">The sequence shown here is derived from an EMBL/GenBank/DDBJ whole genome shotgun (WGS) entry which is preliminary data.</text>
</comment>
<name>A0A2J6X4G9_9BACT</name>
<dbReference type="InterPro" id="IPR011322">
    <property type="entry name" value="N-reg_PII-like_a/b"/>
</dbReference>
<protein>
    <recommendedName>
        <fullName evidence="3">P-II family nitrogen regulator</fullName>
    </recommendedName>
</protein>
<sequence>MYLLVVVLFSEKYVKEILERFVDIDVRGATVINSQGMGTILSEEIPIFSSLGYVLSGEDKRTNNFTIFSAIKTEKTLQEAIDTVLDVVKDINKPGTGIMIVLPVLKIYGLAENNIKKDA</sequence>